<comment type="similarity">
    <text evidence="6">Belongs to the peptidase M48 family.</text>
</comment>
<feature type="chain" id="PRO_5043163817" description="Peptidase M48 domain-containing protein" evidence="7">
    <location>
        <begin position="26"/>
        <end position="262"/>
    </location>
</feature>
<evidence type="ECO:0000256" key="3">
    <source>
        <dbReference type="ARBA" id="ARBA00022801"/>
    </source>
</evidence>
<feature type="signal peptide" evidence="7">
    <location>
        <begin position="1"/>
        <end position="25"/>
    </location>
</feature>
<comment type="caution">
    <text evidence="9">The sequence shown here is derived from an EMBL/GenBank/DDBJ whole genome shotgun (WGS) entry which is preliminary data.</text>
</comment>
<name>A0A333RID8_ACINO</name>
<dbReference type="GO" id="GO:0004222">
    <property type="term" value="F:metalloendopeptidase activity"/>
    <property type="evidence" value="ECO:0007669"/>
    <property type="project" value="InterPro"/>
</dbReference>
<gene>
    <name evidence="9" type="ORF">AE32_01150</name>
</gene>
<dbReference type="GO" id="GO:0046872">
    <property type="term" value="F:metal ion binding"/>
    <property type="evidence" value="ECO:0007669"/>
    <property type="project" value="UniProtKB-KW"/>
</dbReference>
<dbReference type="PROSITE" id="PS51257">
    <property type="entry name" value="PROKAR_LIPOPROTEIN"/>
    <property type="match status" value="1"/>
</dbReference>
<protein>
    <recommendedName>
        <fullName evidence="8">Peptidase M48 domain-containing protein</fullName>
    </recommendedName>
</protein>
<sequence>MLMNKKLFLSLCAAGVVTISGCATMADMAGADTATLNAQSAQGFTKMVQEARAKGTLDTSSSTYSRINAVFNRLKPYADQVNQTGQPFSWQLAVLKSDTVNAYVAPGGKVVFYTGIVNKLNLTDAEIAAVMGHEMTHALEEHAKSKIGAQALTDLALNIGLSYAGGGNVNQLGAAAAQLGSQVGVGLPYSRSLESRADQGGLMLMARAGYNPNAAITLWEKMNKLEGAGGSSFLSTHPSNAQRINDMRKNLPAALAIYNGRR</sequence>
<keyword evidence="7" id="KW-0732">Signal</keyword>
<dbReference type="EMBL" id="JMUI01000002">
    <property type="protein sequence ID" value="KDM57852.1"/>
    <property type="molecule type" value="Genomic_DNA"/>
</dbReference>
<evidence type="ECO:0000256" key="2">
    <source>
        <dbReference type="ARBA" id="ARBA00022723"/>
    </source>
</evidence>
<evidence type="ECO:0000256" key="7">
    <source>
        <dbReference type="SAM" id="SignalP"/>
    </source>
</evidence>
<dbReference type="PANTHER" id="PTHR22726:SF1">
    <property type="entry name" value="METALLOENDOPEPTIDASE OMA1, MITOCHONDRIAL"/>
    <property type="match status" value="1"/>
</dbReference>
<dbReference type="Gene3D" id="3.30.2010.10">
    <property type="entry name" value="Metalloproteases ('zincins'), catalytic domain"/>
    <property type="match status" value="1"/>
</dbReference>
<dbReference type="Proteomes" id="UP000027208">
    <property type="component" value="Unassembled WGS sequence"/>
</dbReference>
<dbReference type="PANTHER" id="PTHR22726">
    <property type="entry name" value="METALLOENDOPEPTIDASE OMA1"/>
    <property type="match status" value="1"/>
</dbReference>
<keyword evidence="2" id="KW-0479">Metal-binding</keyword>
<evidence type="ECO:0000256" key="6">
    <source>
        <dbReference type="RuleBase" id="RU003983"/>
    </source>
</evidence>
<comment type="cofactor">
    <cofactor evidence="6">
        <name>Zn(2+)</name>
        <dbReference type="ChEBI" id="CHEBI:29105"/>
    </cofactor>
    <text evidence="6">Binds 1 zinc ion per subunit.</text>
</comment>
<evidence type="ECO:0000313" key="9">
    <source>
        <dbReference type="EMBL" id="KDM57852.1"/>
    </source>
</evidence>
<dbReference type="CDD" id="cd07331">
    <property type="entry name" value="M48C_Oma1_like"/>
    <property type="match status" value="1"/>
</dbReference>
<keyword evidence="1 6" id="KW-0645">Protease</keyword>
<evidence type="ECO:0000256" key="5">
    <source>
        <dbReference type="ARBA" id="ARBA00023049"/>
    </source>
</evidence>
<dbReference type="GO" id="GO:0051603">
    <property type="term" value="P:proteolysis involved in protein catabolic process"/>
    <property type="evidence" value="ECO:0007669"/>
    <property type="project" value="TreeGrafter"/>
</dbReference>
<reference evidence="9 10" key="1">
    <citation type="submission" date="2014-04" db="EMBL/GenBank/DDBJ databases">
        <title>The Genome Sequence of Acinetobacter baumanii BIDMC 57.</title>
        <authorList>
            <consortium name="The Broad Institute Genomics Platform"/>
            <consortium name="The Broad Institute Genome Sequencing Center for Infectious Disease"/>
            <person name="Murphy C."/>
            <person name="Cosimi L."/>
            <person name="Cerqueira G."/>
            <person name="Feldgarden M."/>
            <person name="Earl A."/>
            <person name="Spencer M.D."/>
            <person name="Fodor A."/>
            <person name="Sautter R.L."/>
            <person name="Hung D."/>
            <person name="Onderdonk A.B."/>
            <person name="Ernst C."/>
            <person name="Delaney M."/>
            <person name="DuBois A."/>
            <person name="Young S.K."/>
            <person name="Zeng Q."/>
            <person name="Gargeya S."/>
            <person name="Abouelleil A."/>
            <person name="Alvarado L."/>
            <person name="Chapman S.B."/>
            <person name="Gainer-Dewar J."/>
            <person name="Goldberg J."/>
            <person name="Griggs A."/>
            <person name="Gujja S."/>
            <person name="Hansen M."/>
            <person name="Howarth C."/>
            <person name="Imamovic A."/>
            <person name="Larimer J."/>
            <person name="Pearson M."/>
            <person name="Poon T.W."/>
            <person name="Priest M."/>
            <person name="Roberts A."/>
            <person name="Saif S."/>
            <person name="Shea T."/>
            <person name="Sykes S."/>
            <person name="Wortman J."/>
            <person name="Nusbaum C."/>
            <person name="Birren B."/>
        </authorList>
    </citation>
    <scope>NUCLEOTIDE SEQUENCE [LARGE SCALE GENOMIC DNA]</scope>
    <source>
        <strain evidence="9 10">BIDMC 57</strain>
    </source>
</reference>
<accession>A0A333RID8</accession>
<evidence type="ECO:0000256" key="1">
    <source>
        <dbReference type="ARBA" id="ARBA00022670"/>
    </source>
</evidence>
<evidence type="ECO:0000256" key="4">
    <source>
        <dbReference type="ARBA" id="ARBA00022833"/>
    </source>
</evidence>
<dbReference type="Pfam" id="PF01435">
    <property type="entry name" value="Peptidase_M48"/>
    <property type="match status" value="1"/>
</dbReference>
<proteinExistence type="inferred from homology"/>
<keyword evidence="4 6" id="KW-0862">Zinc</keyword>
<keyword evidence="3 6" id="KW-0378">Hydrolase</keyword>
<evidence type="ECO:0000313" key="10">
    <source>
        <dbReference type="Proteomes" id="UP000027208"/>
    </source>
</evidence>
<keyword evidence="5 6" id="KW-0482">Metalloprotease</keyword>
<dbReference type="AlphaFoldDB" id="A0A333RID8"/>
<organism evidence="9 10">
    <name type="scientific">Acinetobacter nosocomialis</name>
    <dbReference type="NCBI Taxonomy" id="106654"/>
    <lineage>
        <taxon>Bacteria</taxon>
        <taxon>Pseudomonadati</taxon>
        <taxon>Pseudomonadota</taxon>
        <taxon>Gammaproteobacteria</taxon>
        <taxon>Moraxellales</taxon>
        <taxon>Moraxellaceae</taxon>
        <taxon>Acinetobacter</taxon>
        <taxon>Acinetobacter calcoaceticus/baumannii complex</taxon>
    </lineage>
</organism>
<dbReference type="GO" id="GO:0016020">
    <property type="term" value="C:membrane"/>
    <property type="evidence" value="ECO:0007669"/>
    <property type="project" value="TreeGrafter"/>
</dbReference>
<evidence type="ECO:0000259" key="8">
    <source>
        <dbReference type="Pfam" id="PF01435"/>
    </source>
</evidence>
<dbReference type="InterPro" id="IPR001915">
    <property type="entry name" value="Peptidase_M48"/>
</dbReference>
<feature type="domain" description="Peptidase M48" evidence="8">
    <location>
        <begin position="73"/>
        <end position="249"/>
    </location>
</feature>
<dbReference type="InterPro" id="IPR051156">
    <property type="entry name" value="Mito/Outer_Membr_Metalloprot"/>
</dbReference>